<protein>
    <submittedName>
        <fullName evidence="1">Uncharacterized protein</fullName>
    </submittedName>
</protein>
<gene>
    <name evidence="1" type="ORF">C8F04DRAFT_1237190</name>
</gene>
<accession>A0AAD6SKQ5</accession>
<dbReference type="Proteomes" id="UP001218188">
    <property type="component" value="Unassembled WGS sequence"/>
</dbReference>
<sequence length="266" mass="29221">MASLLAALLRPQARLRPCFMSSGYPVYNCLRYYLLLQQAVNTRLRDSAGGDKATTPALDVAGSVCERARIVLNPAGLRLRARVLHPQRPIYAASSAPASTPASPRARYARMGADEHRRNTHSAGARVGVHTIHVHKDACGRFRAGIYSGAALDGGIAPMSCAGARANVPAALAWTRIHTRVPPRRRGCTAQTYRASARARTWTTLLRVRCARQRRPRVHPELRACARRSALVARRAGSIDRIRHERAVSRLGWAARPDVVRHARAE</sequence>
<dbReference type="EMBL" id="JARJCM010000104">
    <property type="protein sequence ID" value="KAJ7029190.1"/>
    <property type="molecule type" value="Genomic_DNA"/>
</dbReference>
<name>A0AAD6SKQ5_9AGAR</name>
<dbReference type="AlphaFoldDB" id="A0AAD6SKQ5"/>
<reference evidence="1" key="1">
    <citation type="submission" date="2023-03" db="EMBL/GenBank/DDBJ databases">
        <title>Massive genome expansion in bonnet fungi (Mycena s.s.) driven by repeated elements and novel gene families across ecological guilds.</title>
        <authorList>
            <consortium name="Lawrence Berkeley National Laboratory"/>
            <person name="Harder C.B."/>
            <person name="Miyauchi S."/>
            <person name="Viragh M."/>
            <person name="Kuo A."/>
            <person name="Thoen E."/>
            <person name="Andreopoulos B."/>
            <person name="Lu D."/>
            <person name="Skrede I."/>
            <person name="Drula E."/>
            <person name="Henrissat B."/>
            <person name="Morin E."/>
            <person name="Kohler A."/>
            <person name="Barry K."/>
            <person name="LaButti K."/>
            <person name="Morin E."/>
            <person name="Salamov A."/>
            <person name="Lipzen A."/>
            <person name="Mereny Z."/>
            <person name="Hegedus B."/>
            <person name="Baldrian P."/>
            <person name="Stursova M."/>
            <person name="Weitz H."/>
            <person name="Taylor A."/>
            <person name="Grigoriev I.V."/>
            <person name="Nagy L.G."/>
            <person name="Martin F."/>
            <person name="Kauserud H."/>
        </authorList>
    </citation>
    <scope>NUCLEOTIDE SEQUENCE</scope>
    <source>
        <strain evidence="1">CBHHK200</strain>
    </source>
</reference>
<organism evidence="1 2">
    <name type="scientific">Mycena alexandri</name>
    <dbReference type="NCBI Taxonomy" id="1745969"/>
    <lineage>
        <taxon>Eukaryota</taxon>
        <taxon>Fungi</taxon>
        <taxon>Dikarya</taxon>
        <taxon>Basidiomycota</taxon>
        <taxon>Agaricomycotina</taxon>
        <taxon>Agaricomycetes</taxon>
        <taxon>Agaricomycetidae</taxon>
        <taxon>Agaricales</taxon>
        <taxon>Marasmiineae</taxon>
        <taxon>Mycenaceae</taxon>
        <taxon>Mycena</taxon>
    </lineage>
</organism>
<proteinExistence type="predicted"/>
<evidence type="ECO:0000313" key="1">
    <source>
        <dbReference type="EMBL" id="KAJ7029190.1"/>
    </source>
</evidence>
<keyword evidence="2" id="KW-1185">Reference proteome</keyword>
<comment type="caution">
    <text evidence="1">The sequence shown here is derived from an EMBL/GenBank/DDBJ whole genome shotgun (WGS) entry which is preliminary data.</text>
</comment>
<evidence type="ECO:0000313" key="2">
    <source>
        <dbReference type="Proteomes" id="UP001218188"/>
    </source>
</evidence>